<dbReference type="Proteomes" id="UP000738359">
    <property type="component" value="Unassembled WGS sequence"/>
</dbReference>
<feature type="signal peptide" evidence="1">
    <location>
        <begin position="1"/>
        <end position="18"/>
    </location>
</feature>
<reference evidence="2" key="1">
    <citation type="journal article" date="2020" name="Fungal Divers.">
        <title>Resolving the Mortierellaceae phylogeny through synthesis of multi-gene phylogenetics and phylogenomics.</title>
        <authorList>
            <person name="Vandepol N."/>
            <person name="Liber J."/>
            <person name="Desiro A."/>
            <person name="Na H."/>
            <person name="Kennedy M."/>
            <person name="Barry K."/>
            <person name="Grigoriev I.V."/>
            <person name="Miller A.N."/>
            <person name="O'Donnell K."/>
            <person name="Stajich J.E."/>
            <person name="Bonito G."/>
        </authorList>
    </citation>
    <scope>NUCLEOTIDE SEQUENCE</scope>
    <source>
        <strain evidence="2">CK1249</strain>
    </source>
</reference>
<dbReference type="EMBL" id="JAAAHY010001176">
    <property type="protein sequence ID" value="KAF9951800.1"/>
    <property type="molecule type" value="Genomic_DNA"/>
</dbReference>
<comment type="caution">
    <text evidence="2">The sequence shown here is derived from an EMBL/GenBank/DDBJ whole genome shotgun (WGS) entry which is preliminary data.</text>
</comment>
<evidence type="ECO:0000313" key="2">
    <source>
        <dbReference type="EMBL" id="KAF9951800.1"/>
    </source>
</evidence>
<organism evidence="2 3">
    <name type="scientific">Mortierella alpina</name>
    <name type="common">Oleaginous fungus</name>
    <name type="synonym">Mortierella renispora</name>
    <dbReference type="NCBI Taxonomy" id="64518"/>
    <lineage>
        <taxon>Eukaryota</taxon>
        <taxon>Fungi</taxon>
        <taxon>Fungi incertae sedis</taxon>
        <taxon>Mucoromycota</taxon>
        <taxon>Mortierellomycotina</taxon>
        <taxon>Mortierellomycetes</taxon>
        <taxon>Mortierellales</taxon>
        <taxon>Mortierellaceae</taxon>
        <taxon>Mortierella</taxon>
    </lineage>
</organism>
<dbReference type="OrthoDB" id="2381083at2759"/>
<proteinExistence type="predicted"/>
<keyword evidence="1" id="KW-0732">Signal</keyword>
<evidence type="ECO:0000256" key="1">
    <source>
        <dbReference type="SAM" id="SignalP"/>
    </source>
</evidence>
<keyword evidence="3" id="KW-1185">Reference proteome</keyword>
<evidence type="ECO:0000313" key="3">
    <source>
        <dbReference type="Proteomes" id="UP000738359"/>
    </source>
</evidence>
<feature type="chain" id="PRO_5040450045" evidence="1">
    <location>
        <begin position="19"/>
        <end position="239"/>
    </location>
</feature>
<protein>
    <submittedName>
        <fullName evidence="2">Uncharacterized protein</fullName>
    </submittedName>
</protein>
<accession>A0A9P6LYN7</accession>
<sequence length="239" mass="26097">MKATFLFSIAALMALAAAQSPEALVNPAVVSNDATSASPVLDSSTIVDDSIAIEAPAFSASDDSDVSASSSSSSKFTAWTEANYHGSKQTNKGTSGCYRLDGRAVASYEGSKKMQYGFYKGRNCDGNAIYTSLDRSIMRISPRIYPRSVRILNQGTDSSKRTLTVWSNDKYHGDRQKVYGTGCKTLNGLSIRSFKGEGKYRYKFFDDRECFDKTLLESGGGDKSSTSRIRPRSVYVYTN</sequence>
<gene>
    <name evidence="2" type="ORF">BGZ70_000851</name>
</gene>
<dbReference type="AlphaFoldDB" id="A0A9P6LYN7"/>
<name>A0A9P6LYN7_MORAP</name>